<dbReference type="AlphaFoldDB" id="L8H6C2"/>
<dbReference type="KEGG" id="acan:ACA1_113610"/>
<dbReference type="Gene3D" id="3.40.50.300">
    <property type="entry name" value="P-loop containing nucleotide triphosphate hydrolases"/>
    <property type="match status" value="1"/>
</dbReference>
<gene>
    <name evidence="1" type="ORF">ACA1_113610</name>
</gene>
<name>L8H6C2_ACACF</name>
<evidence type="ECO:0000313" key="1">
    <source>
        <dbReference type="EMBL" id="ELR20016.1"/>
    </source>
</evidence>
<sequence>MVASPSSPNDFVGRERELQQITEFVDANHPRHGKPRATNLVILLYGLPVVGKSALARRLMAEFAERYPDFHFQINMKGVASASGYISLTDAMVGVIRSVHPTLTLPLDNLPAIRGIYESCFKGRQCMLLIENVGSVEQITPLLPVTSKSCLAVATSRKDLSLDIALGTETTLSVKLSAMTPGDAAQLVQSLLPHASADEARELARLCGDLPLPIRLIGGLMAMLESSLGVADEEYPPEVYDAMRSLCLFPATFDGCAATALLDKTYEEAEDILGVLLEYSLLDFDLATGRYHMNDLVRSHALHKALAADAHVVEALRERFVRYFLGQLSTCRALLVQQPGPAADDPSRGDTSSSSAAKERATLLFTRERYNFDACAKFLRQSPALGQGALALEFAETLAAVTCCLGHTAATPSLSAVAPTPTPLMAAPSAAAAAVVPRDDPAAEPKTG</sequence>
<organism evidence="1 2">
    <name type="scientific">Acanthamoeba castellanii (strain ATCC 30010 / Neff)</name>
    <dbReference type="NCBI Taxonomy" id="1257118"/>
    <lineage>
        <taxon>Eukaryota</taxon>
        <taxon>Amoebozoa</taxon>
        <taxon>Discosea</taxon>
        <taxon>Longamoebia</taxon>
        <taxon>Centramoebida</taxon>
        <taxon>Acanthamoebidae</taxon>
        <taxon>Acanthamoeba</taxon>
    </lineage>
</organism>
<dbReference type="VEuPathDB" id="AmoebaDB:ACA1_113610"/>
<dbReference type="RefSeq" id="XP_004342126.1">
    <property type="nucleotide sequence ID" value="XM_004342077.1"/>
</dbReference>
<protein>
    <submittedName>
        <fullName evidence="1">Transcriptional regulator, SARP family protein</fullName>
    </submittedName>
</protein>
<dbReference type="Proteomes" id="UP000011083">
    <property type="component" value="Unassembled WGS sequence"/>
</dbReference>
<dbReference type="InterPro" id="IPR027417">
    <property type="entry name" value="P-loop_NTPase"/>
</dbReference>
<dbReference type="GeneID" id="14920855"/>
<evidence type="ECO:0000313" key="2">
    <source>
        <dbReference type="Proteomes" id="UP000011083"/>
    </source>
</evidence>
<dbReference type="SUPFAM" id="SSF52540">
    <property type="entry name" value="P-loop containing nucleoside triphosphate hydrolases"/>
    <property type="match status" value="1"/>
</dbReference>
<dbReference type="EMBL" id="KB007926">
    <property type="protein sequence ID" value="ELR20016.1"/>
    <property type="molecule type" value="Genomic_DNA"/>
</dbReference>
<keyword evidence="2" id="KW-1185">Reference proteome</keyword>
<dbReference type="PRINTS" id="PR00364">
    <property type="entry name" value="DISEASERSIST"/>
</dbReference>
<reference evidence="1 2" key="1">
    <citation type="journal article" date="2013" name="Genome Biol.">
        <title>Genome of Acanthamoeba castellanii highlights extensive lateral gene transfer and early evolution of tyrosine kinase signaling.</title>
        <authorList>
            <person name="Clarke M."/>
            <person name="Lohan A.J."/>
            <person name="Liu B."/>
            <person name="Lagkouvardos I."/>
            <person name="Roy S."/>
            <person name="Zafar N."/>
            <person name="Bertelli C."/>
            <person name="Schilde C."/>
            <person name="Kianianmomeni A."/>
            <person name="Burglin T.R."/>
            <person name="Frech C."/>
            <person name="Turcotte B."/>
            <person name="Kopec K.O."/>
            <person name="Synnott J.M."/>
            <person name="Choo C."/>
            <person name="Paponov I."/>
            <person name="Finkler A."/>
            <person name="Soon Heng Tan C."/>
            <person name="Hutchins A.P."/>
            <person name="Weinmeier T."/>
            <person name="Rattei T."/>
            <person name="Chu J.S."/>
            <person name="Gimenez G."/>
            <person name="Irimia M."/>
            <person name="Rigden D.J."/>
            <person name="Fitzpatrick D.A."/>
            <person name="Lorenzo-Morales J."/>
            <person name="Bateman A."/>
            <person name="Chiu C.H."/>
            <person name="Tang P."/>
            <person name="Hegemann P."/>
            <person name="Fromm H."/>
            <person name="Raoult D."/>
            <person name="Greub G."/>
            <person name="Miranda-Saavedra D."/>
            <person name="Chen N."/>
            <person name="Nash P."/>
            <person name="Ginger M.L."/>
            <person name="Horn M."/>
            <person name="Schaap P."/>
            <person name="Caler L."/>
            <person name="Loftus B."/>
        </authorList>
    </citation>
    <scope>NUCLEOTIDE SEQUENCE [LARGE SCALE GENOMIC DNA]</scope>
    <source>
        <strain evidence="1 2">Neff</strain>
    </source>
</reference>
<proteinExistence type="predicted"/>
<dbReference type="OrthoDB" id="5979394at2759"/>
<accession>L8H6C2</accession>